<evidence type="ECO:0000256" key="1">
    <source>
        <dbReference type="ARBA" id="ARBA00000824"/>
    </source>
</evidence>
<dbReference type="PROSITE" id="PS51168">
    <property type="entry name" value="CHORISMATE_MUT_2"/>
    <property type="match status" value="1"/>
</dbReference>
<proteinExistence type="predicted"/>
<comment type="function">
    <text evidence="2">Catalyzes the Claisen rearrangement of chorismate to prephenate and the decarboxylation/dehydration of prephenate to phenylpyruvate.</text>
</comment>
<dbReference type="Pfam" id="PF01817">
    <property type="entry name" value="CM_2"/>
    <property type="match status" value="1"/>
</dbReference>
<keyword evidence="12" id="KW-0584">Phenylalanine biosynthesis</keyword>
<evidence type="ECO:0000259" key="20">
    <source>
        <dbReference type="PROSITE" id="PS51168"/>
    </source>
</evidence>
<comment type="subcellular location">
    <subcellularLocation>
        <location evidence="3">Cytoplasm</location>
    </subcellularLocation>
</comment>
<dbReference type="SUPFAM" id="SSF53850">
    <property type="entry name" value="Periplasmic binding protein-like II"/>
    <property type="match status" value="1"/>
</dbReference>
<reference evidence="23 24" key="1">
    <citation type="journal article" date="2014" name="Genome Announc.">
        <title>Draft genome sequences of eight enterohepatic helicobacter species isolated from both laboratory and wild rodents.</title>
        <authorList>
            <person name="Sheh A."/>
            <person name="Shen Z."/>
            <person name="Fox J.G."/>
        </authorList>
    </citation>
    <scope>NUCLEOTIDE SEQUENCE [LARGE SCALE GENOMIC DNA]</scope>
    <source>
        <strain evidence="23 24">ST1</strain>
    </source>
</reference>
<keyword evidence="11" id="KW-0057">Aromatic amino acid biosynthesis</keyword>
<keyword evidence="15" id="KW-0511">Multifunctional enzyme</keyword>
<keyword evidence="9" id="KW-0963">Cytoplasm</keyword>
<dbReference type="Gene3D" id="3.40.190.10">
    <property type="entry name" value="Periplasmic binding protein-like II"/>
    <property type="match status" value="2"/>
</dbReference>
<keyword evidence="14" id="KW-0456">Lyase</keyword>
<comment type="catalytic activity">
    <reaction evidence="18">
        <text>prephenate + H(+) = 3-phenylpyruvate + CO2 + H2O</text>
        <dbReference type="Rhea" id="RHEA:21648"/>
        <dbReference type="ChEBI" id="CHEBI:15377"/>
        <dbReference type="ChEBI" id="CHEBI:15378"/>
        <dbReference type="ChEBI" id="CHEBI:16526"/>
        <dbReference type="ChEBI" id="CHEBI:18005"/>
        <dbReference type="ChEBI" id="CHEBI:29934"/>
        <dbReference type="EC" id="4.2.1.51"/>
    </reaction>
</comment>
<feature type="domain" description="Prephenate dehydratase" evidence="21">
    <location>
        <begin position="111"/>
        <end position="287"/>
    </location>
</feature>
<dbReference type="SMART" id="SM00830">
    <property type="entry name" value="CM_2"/>
    <property type="match status" value="1"/>
</dbReference>
<dbReference type="PROSITE" id="PS51171">
    <property type="entry name" value="PREPHENATE_DEHYDR_3"/>
    <property type="match status" value="1"/>
</dbReference>
<organism evidence="22 25">
    <name type="scientific">Helicobacter muridarum</name>
    <dbReference type="NCBI Taxonomy" id="216"/>
    <lineage>
        <taxon>Bacteria</taxon>
        <taxon>Pseudomonadati</taxon>
        <taxon>Campylobacterota</taxon>
        <taxon>Epsilonproteobacteria</taxon>
        <taxon>Campylobacterales</taxon>
        <taxon>Helicobacteraceae</taxon>
        <taxon>Helicobacter</taxon>
    </lineage>
</organism>
<dbReference type="GO" id="GO:0004106">
    <property type="term" value="F:chorismate mutase activity"/>
    <property type="evidence" value="ECO:0007669"/>
    <property type="project" value="UniProtKB-EC"/>
</dbReference>
<dbReference type="PANTHER" id="PTHR21022:SF19">
    <property type="entry name" value="PREPHENATE DEHYDRATASE-RELATED"/>
    <property type="match status" value="1"/>
</dbReference>
<dbReference type="InterPro" id="IPR036263">
    <property type="entry name" value="Chorismate_II_sf"/>
</dbReference>
<name>A0A377PUU6_9HELI</name>
<keyword evidence="25" id="KW-1185">Reference proteome</keyword>
<sequence length="384" mass="44005">MENNEDSEFINNIKSDTYIDEKIGVLRDKIDRLDFEMAKLLNNRFEIVKQIGHLKIQNNATIYRPDREKSIIDNLVEYAKQHNLSNLNRERLESIFHEIFGVALNIEMPQRVSFLGPIGSFCHQAAESIFGPLSRYLSVNTITAVFQSLKNHNAKYGVIPLENNTNGMVGESIDNLARCNFSIIGEIVFDIHHSFATMAQDIGEIERIYSRDIAFGQCQEFINDYNLSNVEQVGVTSTAYAAKLASKDSKSAAICSHIAAKIYGLPIMFNKIQTNFNNQTRFVIISDFFNPQAKNQKTSIFVSIKDFEKSGSLFELLRDFKEENINITKIDSRPIHYDRGFRSGFYMDFYGHRYDENIARIFAKRGDEIKWLGSYPTSTTKESK</sequence>
<dbReference type="Pfam" id="PF00800">
    <property type="entry name" value="PDT"/>
    <property type="match status" value="1"/>
</dbReference>
<evidence type="ECO:0000313" key="23">
    <source>
        <dbReference type="EMBL" id="TLE01707.1"/>
    </source>
</evidence>
<dbReference type="InterPro" id="IPR045865">
    <property type="entry name" value="ACT-like_dom_sf"/>
</dbReference>
<dbReference type="SUPFAM" id="SSF48600">
    <property type="entry name" value="Chorismate mutase II"/>
    <property type="match status" value="1"/>
</dbReference>
<comment type="catalytic activity">
    <reaction evidence="1">
        <text>chorismate = prephenate</text>
        <dbReference type="Rhea" id="RHEA:13897"/>
        <dbReference type="ChEBI" id="CHEBI:29748"/>
        <dbReference type="ChEBI" id="CHEBI:29934"/>
        <dbReference type="EC" id="5.4.99.5"/>
    </reaction>
</comment>
<evidence type="ECO:0000256" key="19">
    <source>
        <dbReference type="PIRSR" id="PIRSR001500-2"/>
    </source>
</evidence>
<evidence type="ECO:0000256" key="4">
    <source>
        <dbReference type="ARBA" id="ARBA00004741"/>
    </source>
</evidence>
<dbReference type="EC" id="5.4.99.5" evidence="6"/>
<evidence type="ECO:0000313" key="22">
    <source>
        <dbReference type="EMBL" id="STQ86347.1"/>
    </source>
</evidence>
<evidence type="ECO:0000256" key="5">
    <source>
        <dbReference type="ARBA" id="ARBA00004817"/>
    </source>
</evidence>
<gene>
    <name evidence="22" type="primary">pheA</name>
    <name evidence="23" type="ORF">LS73_000845</name>
    <name evidence="22" type="ORF">NCTC12714_01154</name>
</gene>
<evidence type="ECO:0000256" key="9">
    <source>
        <dbReference type="ARBA" id="ARBA00022490"/>
    </source>
</evidence>
<evidence type="ECO:0000313" key="25">
    <source>
        <dbReference type="Proteomes" id="UP000255139"/>
    </source>
</evidence>
<comment type="pathway">
    <text evidence="4">Amino-acid biosynthesis; L-phenylalanine biosynthesis; phenylpyruvate from prephenate: step 1/1.</text>
</comment>
<dbReference type="Gene3D" id="1.20.59.10">
    <property type="entry name" value="Chorismate mutase"/>
    <property type="match status" value="1"/>
</dbReference>
<evidence type="ECO:0000256" key="12">
    <source>
        <dbReference type="ARBA" id="ARBA00023222"/>
    </source>
</evidence>
<dbReference type="Proteomes" id="UP000255139">
    <property type="component" value="Unassembled WGS sequence"/>
</dbReference>
<dbReference type="Proteomes" id="UP000029922">
    <property type="component" value="Unassembled WGS sequence"/>
</dbReference>
<evidence type="ECO:0000256" key="3">
    <source>
        <dbReference type="ARBA" id="ARBA00004496"/>
    </source>
</evidence>
<dbReference type="AlphaFoldDB" id="A0A377PUU6"/>
<comment type="pathway">
    <text evidence="5">Metabolic intermediate biosynthesis; prephenate biosynthesis; prephenate from chorismate: step 1/1.</text>
</comment>
<protein>
    <recommendedName>
        <fullName evidence="8">Bifunctional chorismate mutase/prephenate dehydratase</fullName>
        <ecNumber evidence="7">4.2.1.51</ecNumber>
        <ecNumber evidence="6">5.4.99.5</ecNumber>
    </recommendedName>
    <alternativeName>
        <fullName evidence="17">Chorismate mutase-prephenate dehydratase</fullName>
    </alternativeName>
    <alternativeName>
        <fullName evidence="16">p-protein</fullName>
    </alternativeName>
</protein>
<evidence type="ECO:0000256" key="15">
    <source>
        <dbReference type="ARBA" id="ARBA00023268"/>
    </source>
</evidence>
<dbReference type="UniPathway" id="UPA00121">
    <property type="reaction ID" value="UER00345"/>
</dbReference>
<evidence type="ECO:0000256" key="10">
    <source>
        <dbReference type="ARBA" id="ARBA00022605"/>
    </source>
</evidence>
<dbReference type="RefSeq" id="WP_104692184.1">
    <property type="nucleotide sequence ID" value="NZ_FZML01000010.1"/>
</dbReference>
<evidence type="ECO:0000259" key="21">
    <source>
        <dbReference type="PROSITE" id="PS51171"/>
    </source>
</evidence>
<accession>A0A377PUU6</accession>
<evidence type="ECO:0000256" key="17">
    <source>
        <dbReference type="ARBA" id="ARBA00031520"/>
    </source>
</evidence>
<dbReference type="GO" id="GO:0009094">
    <property type="term" value="P:L-phenylalanine biosynthetic process"/>
    <property type="evidence" value="ECO:0007669"/>
    <property type="project" value="UniProtKB-UniPathway"/>
</dbReference>
<dbReference type="OrthoDB" id="9802281at2"/>
<feature type="domain" description="Chorismate mutase" evidence="20">
    <location>
        <begin position="17"/>
        <end position="111"/>
    </location>
</feature>
<dbReference type="GO" id="GO:0046417">
    <property type="term" value="P:chorismate metabolic process"/>
    <property type="evidence" value="ECO:0007669"/>
    <property type="project" value="InterPro"/>
</dbReference>
<reference evidence="22 25" key="2">
    <citation type="submission" date="2018-06" db="EMBL/GenBank/DDBJ databases">
        <authorList>
            <consortium name="Pathogen Informatics"/>
            <person name="Doyle S."/>
        </authorList>
    </citation>
    <scope>NUCLEOTIDE SEQUENCE [LARGE SCALE GENOMIC DNA]</scope>
    <source>
        <strain evidence="22 25">NCTC12714</strain>
    </source>
</reference>
<dbReference type="InterPro" id="IPR008242">
    <property type="entry name" value="Chor_mutase/pphenate_deHydtase"/>
</dbReference>
<feature type="site" description="Essential for prephenate dehydratase activity" evidence="19">
    <location>
        <position position="280"/>
    </location>
</feature>
<dbReference type="EMBL" id="JRPD02000001">
    <property type="protein sequence ID" value="TLE01707.1"/>
    <property type="molecule type" value="Genomic_DNA"/>
</dbReference>
<evidence type="ECO:0000256" key="2">
    <source>
        <dbReference type="ARBA" id="ARBA00002364"/>
    </source>
</evidence>
<evidence type="ECO:0000256" key="8">
    <source>
        <dbReference type="ARBA" id="ARBA00014401"/>
    </source>
</evidence>
<evidence type="ECO:0000313" key="24">
    <source>
        <dbReference type="Proteomes" id="UP000029922"/>
    </source>
</evidence>
<dbReference type="UniPathway" id="UPA00120">
    <property type="reaction ID" value="UER00203"/>
</dbReference>
<dbReference type="PANTHER" id="PTHR21022">
    <property type="entry name" value="PREPHENATE DEHYDRATASE P PROTEIN"/>
    <property type="match status" value="1"/>
</dbReference>
<dbReference type="SUPFAM" id="SSF55021">
    <property type="entry name" value="ACT-like"/>
    <property type="match status" value="1"/>
</dbReference>
<dbReference type="PIRSF" id="PIRSF001500">
    <property type="entry name" value="Chor_mut_pdt_Ppr"/>
    <property type="match status" value="1"/>
</dbReference>
<evidence type="ECO:0000256" key="14">
    <source>
        <dbReference type="ARBA" id="ARBA00023239"/>
    </source>
</evidence>
<evidence type="ECO:0000256" key="18">
    <source>
        <dbReference type="ARBA" id="ARBA00047848"/>
    </source>
</evidence>
<keyword evidence="13 22" id="KW-0413">Isomerase</keyword>
<evidence type="ECO:0000256" key="7">
    <source>
        <dbReference type="ARBA" id="ARBA00013147"/>
    </source>
</evidence>
<dbReference type="GO" id="GO:0005737">
    <property type="term" value="C:cytoplasm"/>
    <property type="evidence" value="ECO:0007669"/>
    <property type="project" value="UniProtKB-SubCell"/>
</dbReference>
<dbReference type="CDD" id="cd04905">
    <property type="entry name" value="ACT_CM-PDT"/>
    <property type="match status" value="1"/>
</dbReference>
<dbReference type="STRING" id="216.LS73_02185"/>
<dbReference type="EMBL" id="UGJE01000002">
    <property type="protein sequence ID" value="STQ86347.1"/>
    <property type="molecule type" value="Genomic_DNA"/>
</dbReference>
<dbReference type="InterPro" id="IPR001086">
    <property type="entry name" value="Preph_deHydtase"/>
</dbReference>
<evidence type="ECO:0000256" key="6">
    <source>
        <dbReference type="ARBA" id="ARBA00012404"/>
    </source>
</evidence>
<keyword evidence="10" id="KW-0028">Amino-acid biosynthesis</keyword>
<evidence type="ECO:0000256" key="16">
    <source>
        <dbReference type="ARBA" id="ARBA00031175"/>
    </source>
</evidence>
<dbReference type="CDD" id="cd13630">
    <property type="entry name" value="PBP2_PDT_1"/>
    <property type="match status" value="1"/>
</dbReference>
<dbReference type="Gene3D" id="3.30.70.260">
    <property type="match status" value="1"/>
</dbReference>
<dbReference type="GO" id="GO:0004664">
    <property type="term" value="F:prephenate dehydratase activity"/>
    <property type="evidence" value="ECO:0007669"/>
    <property type="project" value="UniProtKB-EC"/>
</dbReference>
<dbReference type="InterPro" id="IPR002701">
    <property type="entry name" value="CM_II_prokaryot"/>
</dbReference>
<evidence type="ECO:0000256" key="13">
    <source>
        <dbReference type="ARBA" id="ARBA00023235"/>
    </source>
</evidence>
<dbReference type="EC" id="4.2.1.51" evidence="7"/>
<dbReference type="InterPro" id="IPR036979">
    <property type="entry name" value="CM_dom_sf"/>
</dbReference>
<evidence type="ECO:0000256" key="11">
    <source>
        <dbReference type="ARBA" id="ARBA00023141"/>
    </source>
</evidence>